<sequence>MQNYEEIIFNNLEKRKVIINQEKTDQEIIAQALKCDTLSQMMEWRIDYYEHATEIDRLLALNQQIHQQAPQLQILTTFRSQKLGGKTELCSEDAYLNLVELLINFNFGTAIDIELDHTPDRVNDLIKKATNKHLLIREYHN</sequence>
<dbReference type="EMBL" id="CP049228">
    <property type="protein sequence ID" value="QIH24161.1"/>
    <property type="molecule type" value="Genomic_DNA"/>
</dbReference>
<gene>
    <name evidence="1" type="ORF">G6Z83_05685</name>
</gene>
<accession>A0A6G7BB14</accession>
<name>A0A6G7BB14_9LACO</name>
<dbReference type="Pfam" id="PF01487">
    <property type="entry name" value="DHquinase_I"/>
    <property type="match status" value="1"/>
</dbReference>
<protein>
    <submittedName>
        <fullName evidence="1">Type I 3-dehydroquinate dehydratase</fullName>
    </submittedName>
</protein>
<organism evidence="1 2">
    <name type="scientific">Lactobacillus iners</name>
    <dbReference type="NCBI Taxonomy" id="147802"/>
    <lineage>
        <taxon>Bacteria</taxon>
        <taxon>Bacillati</taxon>
        <taxon>Bacillota</taxon>
        <taxon>Bacilli</taxon>
        <taxon>Lactobacillales</taxon>
        <taxon>Lactobacillaceae</taxon>
        <taxon>Lactobacillus</taxon>
    </lineage>
</organism>
<dbReference type="RefSeq" id="WP_006737778.1">
    <property type="nucleotide sequence ID" value="NZ_CP049228.1"/>
</dbReference>
<dbReference type="Gene3D" id="3.20.20.70">
    <property type="entry name" value="Aldolase class I"/>
    <property type="match status" value="1"/>
</dbReference>
<evidence type="ECO:0000313" key="1">
    <source>
        <dbReference type="EMBL" id="QIH24161.1"/>
    </source>
</evidence>
<dbReference type="GO" id="GO:0003855">
    <property type="term" value="F:3-dehydroquinate dehydratase activity"/>
    <property type="evidence" value="ECO:0007669"/>
    <property type="project" value="InterPro"/>
</dbReference>
<dbReference type="Proteomes" id="UP000501676">
    <property type="component" value="Chromosome"/>
</dbReference>
<dbReference type="SUPFAM" id="SSF51569">
    <property type="entry name" value="Aldolase"/>
    <property type="match status" value="1"/>
</dbReference>
<dbReference type="InterPro" id="IPR001381">
    <property type="entry name" value="DHquinase_I"/>
</dbReference>
<proteinExistence type="predicted"/>
<dbReference type="AlphaFoldDB" id="A0A6G7BB14"/>
<dbReference type="InterPro" id="IPR013785">
    <property type="entry name" value="Aldolase_TIM"/>
</dbReference>
<reference evidence="1 2" key="1">
    <citation type="submission" date="2020-02" db="EMBL/GenBank/DDBJ databases">
        <title>Complete genome sequences of six Lactobacillus iners strains isolated from the human vagina.</title>
        <authorList>
            <person name="France M.T."/>
            <person name="Rutt L."/>
            <person name="Narina S."/>
            <person name="Arbaugh S."/>
            <person name="Humphrys M.S."/>
            <person name="Ma B."/>
            <person name="Hayward M.R."/>
            <person name="Relman D."/>
            <person name="Kwon D.S."/>
            <person name="Ravel J."/>
        </authorList>
    </citation>
    <scope>NUCLEOTIDE SEQUENCE [LARGE SCALE GENOMIC DNA]</scope>
    <source>
        <strain evidence="1 2">C0210C1</strain>
    </source>
</reference>
<evidence type="ECO:0000313" key="2">
    <source>
        <dbReference type="Proteomes" id="UP000501676"/>
    </source>
</evidence>